<gene>
    <name evidence="2" type="ORF">AVDCRST_MAG54-176</name>
</gene>
<sequence>MRAMVSAGTRGARTVAGTLLGLGLVLGACGGAPPAPGASVASPSPSPSASAPATPDPAARPYCDTVTRVQAEQAAPGSGQNGLPASSDAARRQVADLVAVAPPDIAGEWRTVQSLTDQALASLAGTGGDPARIDTATLERLQRDAGPAVARIQEVTQQRCGITFRPGG</sequence>
<evidence type="ECO:0000256" key="1">
    <source>
        <dbReference type="SAM" id="MobiDB-lite"/>
    </source>
</evidence>
<organism evidence="2">
    <name type="scientific">uncultured Actinomycetospora sp</name>
    <dbReference type="NCBI Taxonomy" id="1135996"/>
    <lineage>
        <taxon>Bacteria</taxon>
        <taxon>Bacillati</taxon>
        <taxon>Actinomycetota</taxon>
        <taxon>Actinomycetes</taxon>
        <taxon>Pseudonocardiales</taxon>
        <taxon>Pseudonocardiaceae</taxon>
        <taxon>Actinomycetospora</taxon>
        <taxon>environmental samples</taxon>
    </lineage>
</organism>
<dbReference type="EMBL" id="CADCTH010000029">
    <property type="protein sequence ID" value="CAA9212389.1"/>
    <property type="molecule type" value="Genomic_DNA"/>
</dbReference>
<protein>
    <recommendedName>
        <fullName evidence="3">Lipoprotein</fullName>
    </recommendedName>
</protein>
<evidence type="ECO:0000313" key="2">
    <source>
        <dbReference type="EMBL" id="CAA9212389.1"/>
    </source>
</evidence>
<reference evidence="2" key="1">
    <citation type="submission" date="2020-02" db="EMBL/GenBank/DDBJ databases">
        <authorList>
            <person name="Meier V. D."/>
        </authorList>
    </citation>
    <scope>NUCLEOTIDE SEQUENCE</scope>
    <source>
        <strain evidence="2">AVDCRST_MAG54</strain>
    </source>
</reference>
<feature type="region of interest" description="Disordered" evidence="1">
    <location>
        <begin position="34"/>
        <end position="91"/>
    </location>
</feature>
<feature type="compositionally biased region" description="Low complexity" evidence="1">
    <location>
        <begin position="37"/>
        <end position="61"/>
    </location>
</feature>
<dbReference type="PROSITE" id="PS51257">
    <property type="entry name" value="PROKAR_LIPOPROTEIN"/>
    <property type="match status" value="1"/>
</dbReference>
<evidence type="ECO:0008006" key="3">
    <source>
        <dbReference type="Google" id="ProtNLM"/>
    </source>
</evidence>
<proteinExistence type="predicted"/>
<accession>A0A6J4H1C3</accession>
<dbReference type="AlphaFoldDB" id="A0A6J4H1C3"/>
<name>A0A6J4H1C3_9PSEU</name>